<dbReference type="RefSeq" id="WP_152105436.1">
    <property type="nucleotide sequence ID" value="NZ_JAFNAA010000002.1"/>
</dbReference>
<feature type="binding site" evidence="14">
    <location>
        <position position="24"/>
    </location>
    <ligand>
        <name>Mg(2+)</name>
        <dbReference type="ChEBI" id="CHEBI:18420"/>
        <label>2</label>
    </ligand>
</feature>
<dbReference type="GO" id="GO:0015093">
    <property type="term" value="F:ferrous iron transmembrane transporter activity"/>
    <property type="evidence" value="ECO:0007669"/>
    <property type="project" value="UniProtKB-UniRule"/>
</dbReference>
<dbReference type="CDD" id="cd01879">
    <property type="entry name" value="FeoB"/>
    <property type="match status" value="1"/>
</dbReference>
<dbReference type="InterPro" id="IPR011640">
    <property type="entry name" value="Fe2_transport_prot_B_C"/>
</dbReference>
<dbReference type="GO" id="GO:0005886">
    <property type="term" value="C:plasma membrane"/>
    <property type="evidence" value="ECO:0007669"/>
    <property type="project" value="UniProtKB-SubCell"/>
</dbReference>
<dbReference type="Gene3D" id="1.10.287.1770">
    <property type="match status" value="1"/>
</dbReference>
<evidence type="ECO:0000256" key="11">
    <source>
        <dbReference type="ARBA" id="ARBA00023136"/>
    </source>
</evidence>
<feature type="binding site" evidence="13">
    <location>
        <begin position="119"/>
        <end position="122"/>
    </location>
    <ligand>
        <name>GTP</name>
        <dbReference type="ChEBI" id="CHEBI:37565"/>
        <label>1</label>
    </ligand>
</feature>
<keyword evidence="5 15" id="KW-0812">Transmembrane</keyword>
<feature type="transmembrane region" description="Helical" evidence="15">
    <location>
        <begin position="695"/>
        <end position="715"/>
    </location>
</feature>
<organism evidence="17 18">
    <name type="scientific">Plesiomonas shigelloides</name>
    <name type="common">Aeromonas shigelloides</name>
    <dbReference type="NCBI Taxonomy" id="703"/>
    <lineage>
        <taxon>Bacteria</taxon>
        <taxon>Pseudomonadati</taxon>
        <taxon>Pseudomonadota</taxon>
        <taxon>Gammaproteobacteria</taxon>
        <taxon>Enterobacterales</taxon>
        <taxon>Enterobacteriaceae</taxon>
        <taxon>Plesiomonas</taxon>
    </lineage>
</organism>
<name>A0A8I1W398_PLESH</name>
<evidence type="ECO:0000256" key="13">
    <source>
        <dbReference type="PIRSR" id="PIRSR603373-1"/>
    </source>
</evidence>
<gene>
    <name evidence="17" type="primary">feoB</name>
    <name evidence="17" type="ORF">J2R62_02635</name>
</gene>
<dbReference type="Gene3D" id="3.40.50.300">
    <property type="entry name" value="P-loop containing nucleotide triphosphate hydrolases"/>
    <property type="match status" value="1"/>
</dbReference>
<feature type="binding site" evidence="13">
    <location>
        <begin position="148"/>
        <end position="150"/>
    </location>
    <ligand>
        <name>GTP</name>
        <dbReference type="ChEBI" id="CHEBI:37565"/>
        <label>1</label>
    </ligand>
</feature>
<protein>
    <recommendedName>
        <fullName evidence="12 15">Ferrous iron transport protein B</fullName>
    </recommendedName>
</protein>
<dbReference type="Pfam" id="PF07664">
    <property type="entry name" value="FeoB_C"/>
    <property type="match status" value="1"/>
</dbReference>
<keyword evidence="7 15" id="KW-1133">Transmembrane helix</keyword>
<evidence type="ECO:0000256" key="10">
    <source>
        <dbReference type="ARBA" id="ARBA00023134"/>
    </source>
</evidence>
<dbReference type="PANTHER" id="PTHR43185">
    <property type="entry name" value="FERROUS IRON TRANSPORT PROTEIN B"/>
    <property type="match status" value="1"/>
</dbReference>
<evidence type="ECO:0000256" key="6">
    <source>
        <dbReference type="ARBA" id="ARBA00022741"/>
    </source>
</evidence>
<feature type="transmembrane region" description="Helical" evidence="15">
    <location>
        <begin position="394"/>
        <end position="414"/>
    </location>
</feature>
<dbReference type="Pfam" id="PF07670">
    <property type="entry name" value="Gate"/>
    <property type="match status" value="2"/>
</dbReference>
<accession>A0A8I1W398</accession>
<dbReference type="EMBL" id="JAFNAA010000002">
    <property type="protein sequence ID" value="MBO1107129.1"/>
    <property type="molecule type" value="Genomic_DNA"/>
</dbReference>
<evidence type="ECO:0000256" key="8">
    <source>
        <dbReference type="ARBA" id="ARBA00023004"/>
    </source>
</evidence>
<evidence type="ECO:0000256" key="4">
    <source>
        <dbReference type="ARBA" id="ARBA00022496"/>
    </source>
</evidence>
<feature type="transmembrane region" description="Helical" evidence="15">
    <location>
        <begin position="421"/>
        <end position="442"/>
    </location>
</feature>
<keyword evidence="14" id="KW-0460">Magnesium</keyword>
<dbReference type="InterPro" id="IPR003373">
    <property type="entry name" value="Fe2_transport_prot-B"/>
</dbReference>
<feature type="transmembrane region" description="Helical" evidence="15">
    <location>
        <begin position="511"/>
        <end position="529"/>
    </location>
</feature>
<evidence type="ECO:0000256" key="1">
    <source>
        <dbReference type="ARBA" id="ARBA00004651"/>
    </source>
</evidence>
<evidence type="ECO:0000256" key="14">
    <source>
        <dbReference type="PIRSR" id="PIRSR603373-2"/>
    </source>
</evidence>
<keyword evidence="9" id="KW-0406">Ion transport</keyword>
<dbReference type="InterPro" id="IPR030389">
    <property type="entry name" value="G_FEOB_dom"/>
</dbReference>
<dbReference type="GO" id="GO:0005525">
    <property type="term" value="F:GTP binding"/>
    <property type="evidence" value="ECO:0007669"/>
    <property type="project" value="UniProtKB-KW"/>
</dbReference>
<comment type="subcellular location">
    <subcellularLocation>
        <location evidence="15">Cell inner membrane</location>
        <topology evidence="15">Multi-pass membrane protein</topology>
    </subcellularLocation>
    <subcellularLocation>
        <location evidence="1">Cell membrane</location>
        <topology evidence="1">Multi-pass membrane protein</topology>
    </subcellularLocation>
</comment>
<feature type="binding site" evidence="13">
    <location>
        <begin position="55"/>
        <end position="58"/>
    </location>
    <ligand>
        <name>GTP</name>
        <dbReference type="ChEBI" id="CHEBI:37565"/>
        <label>1</label>
    </ligand>
</feature>
<keyword evidence="10 13" id="KW-0342">GTP-binding</keyword>
<evidence type="ECO:0000256" key="3">
    <source>
        <dbReference type="ARBA" id="ARBA00022475"/>
    </source>
</evidence>
<dbReference type="PROSITE" id="PS51711">
    <property type="entry name" value="G_FEOB"/>
    <property type="match status" value="1"/>
</dbReference>
<feature type="transmembrane region" description="Helical" evidence="15">
    <location>
        <begin position="350"/>
        <end position="374"/>
    </location>
</feature>
<feature type="binding site" evidence="14">
    <location>
        <position position="23"/>
    </location>
    <ligand>
        <name>Mg(2+)</name>
        <dbReference type="ChEBI" id="CHEBI:18420"/>
        <label>2</label>
    </ligand>
</feature>
<evidence type="ECO:0000256" key="9">
    <source>
        <dbReference type="ARBA" id="ARBA00023065"/>
    </source>
</evidence>
<feature type="binding site" evidence="14">
    <location>
        <position position="21"/>
    </location>
    <ligand>
        <name>Mg(2+)</name>
        <dbReference type="ChEBI" id="CHEBI:18420"/>
        <label>2</label>
    </ligand>
</feature>
<dbReference type="SUPFAM" id="SSF52540">
    <property type="entry name" value="P-loop containing nucleoside triphosphate hydrolases"/>
    <property type="match status" value="1"/>
</dbReference>
<comment type="similarity">
    <text evidence="15">Belongs to the TRAFAC class TrmE-Era-EngA-EngB-Septin-like GTPase superfamily. FeoB GTPase (TC 9.A.8) family.</text>
</comment>
<feature type="transmembrane region" description="Helical" evidence="15">
    <location>
        <begin position="667"/>
        <end position="688"/>
    </location>
</feature>
<dbReference type="InterPro" id="IPR041069">
    <property type="entry name" value="FeoB_Cyto"/>
</dbReference>
<keyword evidence="2 15" id="KW-0813">Transport</keyword>
<dbReference type="Proteomes" id="UP000664658">
    <property type="component" value="Unassembled WGS sequence"/>
</dbReference>
<feature type="domain" description="FeoB-type G" evidence="16">
    <location>
        <begin position="2"/>
        <end position="168"/>
    </location>
</feature>
<dbReference type="AlphaFoldDB" id="A0A8I1W398"/>
<dbReference type="InterPro" id="IPR027417">
    <property type="entry name" value="P-loop_NTPase"/>
</dbReference>
<reference evidence="17" key="1">
    <citation type="submission" date="2021-03" db="EMBL/GenBank/DDBJ databases">
        <title>Plesiomonas shigelloides zfcc0051, isolated from zebrafish feces.</title>
        <authorList>
            <person name="Vanderhoek Z."/>
            <person name="Gaulke C."/>
        </authorList>
    </citation>
    <scope>NUCLEOTIDE SEQUENCE</scope>
    <source>
        <strain evidence="17">Zfcc0051</strain>
    </source>
</reference>
<comment type="function">
    <text evidence="15">Probable transporter of a GTP-driven Fe(2+) uptake system.</text>
</comment>
<evidence type="ECO:0000256" key="12">
    <source>
        <dbReference type="NCBIfam" id="TIGR00437"/>
    </source>
</evidence>
<feature type="transmembrane region" description="Helical" evidence="15">
    <location>
        <begin position="454"/>
        <end position="473"/>
    </location>
</feature>
<feature type="binding site" evidence="13">
    <location>
        <begin position="34"/>
        <end position="38"/>
    </location>
    <ligand>
        <name>GTP</name>
        <dbReference type="ChEBI" id="CHEBI:37565"/>
        <label>1</label>
    </ligand>
</feature>
<proteinExistence type="inferred from homology"/>
<dbReference type="GO" id="GO:0046872">
    <property type="term" value="F:metal ion binding"/>
    <property type="evidence" value="ECO:0007669"/>
    <property type="project" value="UniProtKB-KW"/>
</dbReference>
<feature type="binding site" evidence="13">
    <location>
        <begin position="9"/>
        <end position="16"/>
    </location>
    <ligand>
        <name>GTP</name>
        <dbReference type="ChEBI" id="CHEBI:37565"/>
        <label>1</label>
    </ligand>
</feature>
<dbReference type="PANTHER" id="PTHR43185:SF1">
    <property type="entry name" value="FE(2+) TRANSPORTER FEOB"/>
    <property type="match status" value="1"/>
</dbReference>
<dbReference type="InterPro" id="IPR011642">
    <property type="entry name" value="Gate_dom"/>
</dbReference>
<dbReference type="InterPro" id="IPR050860">
    <property type="entry name" value="FeoB_GTPase"/>
</dbReference>
<evidence type="ECO:0000256" key="7">
    <source>
        <dbReference type="ARBA" id="ARBA00022989"/>
    </source>
</evidence>
<keyword evidence="8 15" id="KW-0408">Iron</keyword>
<sequence>MNFSLLTVGNPNSGKTSLFNGLTGARQQVGNWSGVTVEKKTGHCKVGEHQLQITDLPGVYSLSGDNVDSGKDEQLATIVVESMPADVILNIVDASALERSLYLTLQLLETGRPVIVVINKTDALERNRQQINVPLLSQMLGCPVFAISAHNHQQVMQFRRELVDMLANGVAPTKLQLDYGEAVENTLQLLVPYCPQNEQASSRSLALRLLEHDRLVEGRLSAENQTLVAQHLRHLEQAVDTDLQIADVRYSFIHHLCQKTRKHVGMVSHKTSERIDKVVLNRYLGLPIFLLVMYLMFVFSIKIGSSFIDFFDISVGALLVDGTHHLLDGVLPVWLVTLLADGFGAGIQTVATFIPVIGCLYLFMAILEGSGYMARAAFVLDKLMQKIGLPGRSFVPLVIGFGCNVPAIMATRTLTQERERLLTVMMTPFMSCGARLPVYALFATAFFPSSAQNVVFALYLIGILVAVFTGLLLRKTLLPGISESFVMDMPDYEWPTLRNIGLKTWQKLKNFVFGAGKTIVLVVAALGFFNSLGTDGSFGNQNTENSVLAQVAKDVTPVLAPIGIEKDNWPATVGIITGIFAKEAVVGTLNALYSGEPADAGDEYNFFASFKEALLTIPENLLSINLADPLDISVGDTSDRTAAAEAQEVNTSTFDKLSQNFAGPAAAFSYLLFVLLYTPCVAAMGAFVREVGRNWALFVAGWTMLLAYVVGTWFYQIMHFSQHPAQSAMWLAITGGIFLITIAVMRVKGSRQQSQQVKLA</sequence>
<feature type="binding site" evidence="14">
    <location>
        <position position="20"/>
    </location>
    <ligand>
        <name>Mg(2+)</name>
        <dbReference type="ChEBI" id="CHEBI:18420"/>
        <label>2</label>
    </ligand>
</feature>
<keyword evidence="11 15" id="KW-0472">Membrane</keyword>
<comment type="caution">
    <text evidence="17">The sequence shown here is derived from an EMBL/GenBank/DDBJ whole genome shotgun (WGS) entry which is preliminary data.</text>
</comment>
<dbReference type="NCBIfam" id="TIGR00437">
    <property type="entry name" value="feoB"/>
    <property type="match status" value="1"/>
</dbReference>
<evidence type="ECO:0000256" key="15">
    <source>
        <dbReference type="RuleBase" id="RU362098"/>
    </source>
</evidence>
<keyword evidence="4 15" id="KW-0410">Iron transport</keyword>
<evidence type="ECO:0000259" key="16">
    <source>
        <dbReference type="PROSITE" id="PS51711"/>
    </source>
</evidence>
<keyword evidence="14" id="KW-0479">Metal-binding</keyword>
<keyword evidence="6 13" id="KW-0547">Nucleotide-binding</keyword>
<dbReference type="Pfam" id="PF17910">
    <property type="entry name" value="FeoB_Cyto"/>
    <property type="match status" value="1"/>
</dbReference>
<feature type="transmembrane region" description="Helical" evidence="15">
    <location>
        <begin position="283"/>
        <end position="303"/>
    </location>
</feature>
<feature type="transmembrane region" description="Helical" evidence="15">
    <location>
        <begin position="727"/>
        <end position="745"/>
    </location>
</feature>
<evidence type="ECO:0000313" key="17">
    <source>
        <dbReference type="EMBL" id="MBO1107129.1"/>
    </source>
</evidence>
<evidence type="ECO:0000256" key="2">
    <source>
        <dbReference type="ARBA" id="ARBA00022448"/>
    </source>
</evidence>
<keyword evidence="3" id="KW-1003">Cell membrane</keyword>
<evidence type="ECO:0000313" key="18">
    <source>
        <dbReference type="Proteomes" id="UP000664658"/>
    </source>
</evidence>
<evidence type="ECO:0000256" key="5">
    <source>
        <dbReference type="ARBA" id="ARBA00022692"/>
    </source>
</evidence>
<dbReference type="NCBIfam" id="NF007105">
    <property type="entry name" value="PRK09554.1"/>
    <property type="match status" value="1"/>
</dbReference>
<dbReference type="Pfam" id="PF02421">
    <property type="entry name" value="FeoB_N"/>
    <property type="match status" value="1"/>
</dbReference>